<dbReference type="EMBL" id="CP076607">
    <property type="protein sequence ID" value="QWU18494.1"/>
    <property type="molecule type" value="Genomic_DNA"/>
</dbReference>
<sequence>MFFAVFLIILGLLIIALGIFAISKPTFGWSLSEGWKVKGDSEPSDAYIGSIKFGGAVSIMLGSLILIGGILNTL</sequence>
<dbReference type="InterPro" id="IPR045679">
    <property type="entry name" value="DUF6199"/>
</dbReference>
<keyword evidence="4" id="KW-1185">Reference proteome</keyword>
<dbReference type="Proteomes" id="UP000683429">
    <property type="component" value="Chromosome"/>
</dbReference>
<keyword evidence="1" id="KW-0472">Membrane</keyword>
<evidence type="ECO:0000313" key="3">
    <source>
        <dbReference type="EMBL" id="QWU18494.1"/>
    </source>
</evidence>
<organism evidence="3 4">
    <name type="scientific">Paenibacillus sophorae</name>
    <dbReference type="NCBI Taxonomy" id="1333845"/>
    <lineage>
        <taxon>Bacteria</taxon>
        <taxon>Bacillati</taxon>
        <taxon>Bacillota</taxon>
        <taxon>Bacilli</taxon>
        <taxon>Bacillales</taxon>
        <taxon>Paenibacillaceae</taxon>
        <taxon>Paenibacillus</taxon>
    </lineage>
</organism>
<feature type="transmembrane region" description="Helical" evidence="1">
    <location>
        <begin position="47"/>
        <end position="71"/>
    </location>
</feature>
<reference evidence="3 4" key="1">
    <citation type="submission" date="2021-06" db="EMBL/GenBank/DDBJ databases">
        <title>Whole genome sequence of Paenibacillus sophorae DSM23020 for comparative genomics.</title>
        <authorList>
            <person name="Kim M.-J."/>
            <person name="Lee G."/>
            <person name="Shin J.-H."/>
        </authorList>
    </citation>
    <scope>NUCLEOTIDE SEQUENCE [LARGE SCALE GENOMIC DNA]</scope>
    <source>
        <strain evidence="3 4">DSM 23020</strain>
    </source>
</reference>
<protein>
    <recommendedName>
        <fullName evidence="2">DUF6199 domain-containing protein</fullName>
    </recommendedName>
</protein>
<proteinExistence type="predicted"/>
<keyword evidence="1" id="KW-1133">Transmembrane helix</keyword>
<dbReference type="Pfam" id="PF19701">
    <property type="entry name" value="DUF6199"/>
    <property type="match status" value="1"/>
</dbReference>
<accession>A0ABX8HL41</accession>
<evidence type="ECO:0000256" key="1">
    <source>
        <dbReference type="SAM" id="Phobius"/>
    </source>
</evidence>
<name>A0ABX8HL41_9BACL</name>
<gene>
    <name evidence="3" type="ORF">KP014_23790</name>
</gene>
<evidence type="ECO:0000313" key="4">
    <source>
        <dbReference type="Proteomes" id="UP000683429"/>
    </source>
</evidence>
<evidence type="ECO:0000259" key="2">
    <source>
        <dbReference type="Pfam" id="PF19701"/>
    </source>
</evidence>
<keyword evidence="1" id="KW-0812">Transmembrane</keyword>
<feature type="domain" description="DUF6199" evidence="2">
    <location>
        <begin position="10"/>
        <end position="68"/>
    </location>
</feature>